<dbReference type="Proteomes" id="UP000199645">
    <property type="component" value="Unassembled WGS sequence"/>
</dbReference>
<accession>A0A1I2J2F3</accession>
<evidence type="ECO:0000313" key="2">
    <source>
        <dbReference type="Proteomes" id="UP000199645"/>
    </source>
</evidence>
<protein>
    <submittedName>
        <fullName evidence="1">Uncharacterized protein</fullName>
    </submittedName>
</protein>
<gene>
    <name evidence="1" type="ORF">SAMN05421541_11125</name>
</gene>
<keyword evidence="2" id="KW-1185">Reference proteome</keyword>
<name>A0A1I2J2F3_9ACTN</name>
<dbReference type="STRING" id="35752.SAMN05421541_11125"/>
<reference evidence="1 2" key="1">
    <citation type="submission" date="2016-10" db="EMBL/GenBank/DDBJ databases">
        <authorList>
            <person name="de Groot N.N."/>
        </authorList>
    </citation>
    <scope>NUCLEOTIDE SEQUENCE [LARGE SCALE GENOMIC DNA]</scope>
    <source>
        <strain evidence="1 2">DSM 43019</strain>
    </source>
</reference>
<dbReference type="EMBL" id="FONV01000011">
    <property type="protein sequence ID" value="SFF47116.1"/>
    <property type="molecule type" value="Genomic_DNA"/>
</dbReference>
<sequence>MPPFPMDYPYPSPWYRSEWARAQYAEGTAYALLGFLDARNVLMSDPERATIATCRDQHQLDYWIWKSATAARLEDLGDPFGK</sequence>
<dbReference type="AlphaFoldDB" id="A0A1I2J2F3"/>
<proteinExistence type="predicted"/>
<organism evidence="1 2">
    <name type="scientific">Actinoplanes philippinensis</name>
    <dbReference type="NCBI Taxonomy" id="35752"/>
    <lineage>
        <taxon>Bacteria</taxon>
        <taxon>Bacillati</taxon>
        <taxon>Actinomycetota</taxon>
        <taxon>Actinomycetes</taxon>
        <taxon>Micromonosporales</taxon>
        <taxon>Micromonosporaceae</taxon>
        <taxon>Actinoplanes</taxon>
    </lineage>
</organism>
<evidence type="ECO:0000313" key="1">
    <source>
        <dbReference type="EMBL" id="SFF47116.1"/>
    </source>
</evidence>